<dbReference type="Proteomes" id="UP000009058">
    <property type="component" value="Chromosome 4"/>
</dbReference>
<dbReference type="AlphaFoldDB" id="G4NAQ5"/>
<dbReference type="EMBL" id="CM001234">
    <property type="protein sequence ID" value="EHA49698.1"/>
    <property type="molecule type" value="Genomic_DNA"/>
</dbReference>
<protein>
    <submittedName>
        <fullName evidence="1">Uncharacterized protein</fullName>
    </submittedName>
</protein>
<proteinExistence type="predicted"/>
<evidence type="ECO:0000313" key="1">
    <source>
        <dbReference type="EMBL" id="EHA49698.1"/>
    </source>
</evidence>
<dbReference type="InParanoid" id="G4NAQ5"/>
<dbReference type="KEGG" id="mgr:MGG_17028"/>
<reference key="2">
    <citation type="submission" date="2011-05" db="EMBL/GenBank/DDBJ databases">
        <title>The Genome Sequence of Magnaporthe oryzae 70-15.</title>
        <authorList>
            <consortium name="The Broad Institute Genome Sequencing Platform"/>
            <person name="Ma L.-J."/>
            <person name="Dead R."/>
            <person name="Young S.K."/>
            <person name="Zeng Q."/>
            <person name="Gargeya S."/>
            <person name="Fitzgerald M."/>
            <person name="Haas B."/>
            <person name="Abouelleil A."/>
            <person name="Alvarado L."/>
            <person name="Arachchi H.M."/>
            <person name="Berlin A."/>
            <person name="Brown A."/>
            <person name="Chapman S.B."/>
            <person name="Chen Z."/>
            <person name="Dunbar C."/>
            <person name="Freedman E."/>
            <person name="Gearin G."/>
            <person name="Gellesch M."/>
            <person name="Goldberg J."/>
            <person name="Griggs A."/>
            <person name="Gujja S."/>
            <person name="Heiman D."/>
            <person name="Howarth C."/>
            <person name="Larson L."/>
            <person name="Lui A."/>
            <person name="MacDonald P.J.P."/>
            <person name="Mehta T."/>
            <person name="Montmayeur A."/>
            <person name="Murphy C."/>
            <person name="Neiman D."/>
            <person name="Pearson M."/>
            <person name="Priest M."/>
            <person name="Roberts A."/>
            <person name="Saif S."/>
            <person name="Shea T."/>
            <person name="Shenoy N."/>
            <person name="Sisk P."/>
            <person name="Stolte C."/>
            <person name="Sykes S."/>
            <person name="Yandava C."/>
            <person name="Wortman J."/>
            <person name="Nusbaum C."/>
            <person name="Birren B."/>
        </authorList>
    </citation>
    <scope>NUCLEOTIDE SEQUENCE</scope>
    <source>
        <strain>70-15</strain>
    </source>
</reference>
<dbReference type="RefSeq" id="XP_003716017.1">
    <property type="nucleotide sequence ID" value="XM_003715969.1"/>
</dbReference>
<accession>G4NAQ5</accession>
<sequence length="140" mass="15167">MNLPNSGCLLAGAQGLALATRHTPGSFLCKHRVTCSIEPRKHDAYMGTLTNYASHNIIADAADHNQDGGWETHQHGDDTNNRFGGDFHVLSSQLSVRQGRSAVFRHLAILSRPLARPLIPSRGVSQSMTGTLHIHNVPQG</sequence>
<dbReference type="VEuPathDB" id="FungiDB:MGG_17028"/>
<organism evidence="1 2">
    <name type="scientific">Pyricularia oryzae (strain 70-15 / ATCC MYA-4617 / FGSC 8958)</name>
    <name type="common">Rice blast fungus</name>
    <name type="synonym">Magnaporthe oryzae</name>
    <dbReference type="NCBI Taxonomy" id="242507"/>
    <lineage>
        <taxon>Eukaryota</taxon>
        <taxon>Fungi</taxon>
        <taxon>Dikarya</taxon>
        <taxon>Ascomycota</taxon>
        <taxon>Pezizomycotina</taxon>
        <taxon>Sordariomycetes</taxon>
        <taxon>Sordariomycetidae</taxon>
        <taxon>Magnaporthales</taxon>
        <taxon>Pyriculariaceae</taxon>
        <taxon>Pyricularia</taxon>
    </lineage>
</organism>
<gene>
    <name evidence="1" type="ORF">MGG_17028</name>
</gene>
<evidence type="ECO:0000313" key="2">
    <source>
        <dbReference type="Proteomes" id="UP000009058"/>
    </source>
</evidence>
<keyword evidence="2" id="KW-1185">Reference proteome</keyword>
<name>G4NAQ5_PYRO7</name>
<dbReference type="HOGENOM" id="CLU_1835538_0_0_1"/>
<reference evidence="1 2" key="1">
    <citation type="journal article" date="2005" name="Nature">
        <title>The genome sequence of the rice blast fungus Magnaporthe grisea.</title>
        <authorList>
            <person name="Dean R.A."/>
            <person name="Talbot N.J."/>
            <person name="Ebbole D.J."/>
            <person name="Farman M.L."/>
            <person name="Mitchell T.K."/>
            <person name="Orbach M.J."/>
            <person name="Thon M."/>
            <person name="Kulkarni R."/>
            <person name="Xu J.R."/>
            <person name="Pan H."/>
            <person name="Read N.D."/>
            <person name="Lee Y.H."/>
            <person name="Carbone I."/>
            <person name="Brown D."/>
            <person name="Oh Y.Y."/>
            <person name="Donofrio N."/>
            <person name="Jeong J.S."/>
            <person name="Soanes D.M."/>
            <person name="Djonovic S."/>
            <person name="Kolomiets E."/>
            <person name="Rehmeyer C."/>
            <person name="Li W."/>
            <person name="Harding M."/>
            <person name="Kim S."/>
            <person name="Lebrun M.H."/>
            <person name="Bohnert H."/>
            <person name="Coughlan S."/>
            <person name="Butler J."/>
            <person name="Calvo S."/>
            <person name="Ma L.J."/>
            <person name="Nicol R."/>
            <person name="Purcell S."/>
            <person name="Nusbaum C."/>
            <person name="Galagan J.E."/>
            <person name="Birren B.W."/>
        </authorList>
    </citation>
    <scope>NUCLEOTIDE SEQUENCE [LARGE SCALE GENOMIC DNA]</scope>
    <source>
        <strain evidence="2">70-15 / ATCC MYA-4617 / FGSC 8958</strain>
    </source>
</reference>
<dbReference type="GeneID" id="12986480"/>